<dbReference type="Pfam" id="PF02311">
    <property type="entry name" value="AraC_binding"/>
    <property type="match status" value="1"/>
</dbReference>
<keyword evidence="6" id="KW-1185">Reference proteome</keyword>
<gene>
    <name evidence="5" type="ORF">GCM10007901_06670</name>
</gene>
<dbReference type="PROSITE" id="PS00041">
    <property type="entry name" value="HTH_ARAC_FAMILY_1"/>
    <property type="match status" value="1"/>
</dbReference>
<keyword evidence="1" id="KW-0805">Transcription regulation</keyword>
<dbReference type="Proteomes" id="UP001156670">
    <property type="component" value="Unassembled WGS sequence"/>
</dbReference>
<reference evidence="6" key="1">
    <citation type="journal article" date="2019" name="Int. J. Syst. Evol. Microbiol.">
        <title>The Global Catalogue of Microorganisms (GCM) 10K type strain sequencing project: providing services to taxonomists for standard genome sequencing and annotation.</title>
        <authorList>
            <consortium name="The Broad Institute Genomics Platform"/>
            <consortium name="The Broad Institute Genome Sequencing Center for Infectious Disease"/>
            <person name="Wu L."/>
            <person name="Ma J."/>
        </authorList>
    </citation>
    <scope>NUCLEOTIDE SEQUENCE [LARGE SCALE GENOMIC DNA]</scope>
    <source>
        <strain evidence="6">NBRC 111980</strain>
    </source>
</reference>
<dbReference type="InterPro" id="IPR050204">
    <property type="entry name" value="AraC_XylS_family_regulators"/>
</dbReference>
<feature type="domain" description="HTH araC/xylS-type" evidence="4">
    <location>
        <begin position="104"/>
        <end position="201"/>
    </location>
</feature>
<sequence length="203" mass="22158">MVSPGEMHDGSPIGGAREWHMLYLEPRLLVRELADELSGSDVMFQPVVHDPSLAGEVMKLLGALEPATAACDDAEELLLACLARVVQRHRMSGPPLPRTSPAIARAVEWIEAEPDAATSLSALAASCDMSRFQLIRGFMRDMGTTPHAYRIQLRVRLARRYLAQGQSIAEAALLSGFADQSHLTRAFVRQLGITPARYQAAIV</sequence>
<dbReference type="Pfam" id="PF12833">
    <property type="entry name" value="HTH_18"/>
    <property type="match status" value="1"/>
</dbReference>
<keyword evidence="2" id="KW-0238">DNA-binding</keyword>
<dbReference type="InterPro" id="IPR018060">
    <property type="entry name" value="HTH_AraC"/>
</dbReference>
<dbReference type="PANTHER" id="PTHR46796:SF2">
    <property type="entry name" value="TRANSCRIPTIONAL REGULATORY PROTEIN"/>
    <property type="match status" value="1"/>
</dbReference>
<name>A0ABQ5XJC3_9GAMM</name>
<evidence type="ECO:0000313" key="5">
    <source>
        <dbReference type="EMBL" id="GLQ91717.1"/>
    </source>
</evidence>
<dbReference type="PROSITE" id="PS01124">
    <property type="entry name" value="HTH_ARAC_FAMILY_2"/>
    <property type="match status" value="1"/>
</dbReference>
<organism evidence="5 6">
    <name type="scientific">Dyella acidisoli</name>
    <dbReference type="NCBI Taxonomy" id="1867834"/>
    <lineage>
        <taxon>Bacteria</taxon>
        <taxon>Pseudomonadati</taxon>
        <taxon>Pseudomonadota</taxon>
        <taxon>Gammaproteobacteria</taxon>
        <taxon>Lysobacterales</taxon>
        <taxon>Rhodanobacteraceae</taxon>
        <taxon>Dyella</taxon>
    </lineage>
</organism>
<comment type="caution">
    <text evidence="5">The sequence shown here is derived from an EMBL/GenBank/DDBJ whole genome shotgun (WGS) entry which is preliminary data.</text>
</comment>
<dbReference type="EMBL" id="BSOB01000005">
    <property type="protein sequence ID" value="GLQ91717.1"/>
    <property type="molecule type" value="Genomic_DNA"/>
</dbReference>
<dbReference type="InterPro" id="IPR003313">
    <property type="entry name" value="AraC-bd"/>
</dbReference>
<dbReference type="SUPFAM" id="SSF46689">
    <property type="entry name" value="Homeodomain-like"/>
    <property type="match status" value="2"/>
</dbReference>
<dbReference type="PANTHER" id="PTHR46796">
    <property type="entry name" value="HTH-TYPE TRANSCRIPTIONAL ACTIVATOR RHAS-RELATED"/>
    <property type="match status" value="1"/>
</dbReference>
<evidence type="ECO:0000256" key="3">
    <source>
        <dbReference type="ARBA" id="ARBA00023163"/>
    </source>
</evidence>
<evidence type="ECO:0000313" key="6">
    <source>
        <dbReference type="Proteomes" id="UP001156670"/>
    </source>
</evidence>
<evidence type="ECO:0000256" key="1">
    <source>
        <dbReference type="ARBA" id="ARBA00023015"/>
    </source>
</evidence>
<dbReference type="Gene3D" id="1.10.10.60">
    <property type="entry name" value="Homeodomain-like"/>
    <property type="match status" value="1"/>
</dbReference>
<evidence type="ECO:0000256" key="2">
    <source>
        <dbReference type="ARBA" id="ARBA00023125"/>
    </source>
</evidence>
<dbReference type="InterPro" id="IPR009057">
    <property type="entry name" value="Homeodomain-like_sf"/>
</dbReference>
<dbReference type="SMART" id="SM00342">
    <property type="entry name" value="HTH_ARAC"/>
    <property type="match status" value="1"/>
</dbReference>
<proteinExistence type="predicted"/>
<keyword evidence="3" id="KW-0804">Transcription</keyword>
<evidence type="ECO:0000259" key="4">
    <source>
        <dbReference type="PROSITE" id="PS01124"/>
    </source>
</evidence>
<dbReference type="InterPro" id="IPR018062">
    <property type="entry name" value="HTH_AraC-typ_CS"/>
</dbReference>
<protein>
    <submittedName>
        <fullName evidence="5">AraC family transcriptional regulator</fullName>
    </submittedName>
</protein>
<accession>A0ABQ5XJC3</accession>